<proteinExistence type="predicted"/>
<dbReference type="NCBIfam" id="TIGR00180">
    <property type="entry name" value="parB_part"/>
    <property type="match status" value="1"/>
</dbReference>
<feature type="domain" description="ParB-like N-terminal" evidence="2">
    <location>
        <begin position="1"/>
        <end position="66"/>
    </location>
</feature>
<protein>
    <submittedName>
        <fullName evidence="4">Nucleoid occlusion protein-like</fullName>
    </submittedName>
</protein>
<keyword evidence="3" id="KW-1185">Reference proteome</keyword>
<evidence type="ECO:0000313" key="3">
    <source>
        <dbReference type="Proteomes" id="UP001652625"/>
    </source>
</evidence>
<dbReference type="SUPFAM" id="SSF110849">
    <property type="entry name" value="ParB/Sulfiredoxin"/>
    <property type="match status" value="1"/>
</dbReference>
<accession>A0ABM4BMU5</accession>
<reference evidence="4" key="1">
    <citation type="submission" date="2025-08" db="UniProtKB">
        <authorList>
            <consortium name="RefSeq"/>
        </authorList>
    </citation>
    <scope>IDENTIFICATION</scope>
</reference>
<dbReference type="Pfam" id="PF02195">
    <property type="entry name" value="ParB_N"/>
    <property type="match status" value="1"/>
</dbReference>
<sequence length="206" mass="23139">MAETIKSHEVRQPLTIISKEDNDGTYEIASEERRLKAAIMAGLKAVPCIIIHDKKAAIEIALIENVQRKDLHPLKLAQAYQQLLDEEICANPNEIAKKLGLSRSSVSETMKLLTSPENLKDLILKENIINRDLFREVLEESDLSQMLGLLENANYPAKEASKRVKRKVSLKVVLSNGQICIDTNALSKLSKEDKKTLKQELLSILQ</sequence>
<name>A0ABM4BMU5_HYDVU</name>
<evidence type="ECO:0000259" key="2">
    <source>
        <dbReference type="SMART" id="SM00470"/>
    </source>
</evidence>
<dbReference type="RefSeq" id="XP_065650400.1">
    <property type="nucleotide sequence ID" value="XM_065794328.1"/>
</dbReference>
<dbReference type="PANTHER" id="PTHR33375">
    <property type="entry name" value="CHROMOSOME-PARTITIONING PROTEIN PARB-RELATED"/>
    <property type="match status" value="1"/>
</dbReference>
<dbReference type="SUPFAM" id="SSF109709">
    <property type="entry name" value="KorB DNA-binding domain-like"/>
    <property type="match status" value="1"/>
</dbReference>
<dbReference type="Proteomes" id="UP001652625">
    <property type="component" value="Chromosome 03"/>
</dbReference>
<dbReference type="InterPro" id="IPR050336">
    <property type="entry name" value="Chromosome_partition/occlusion"/>
</dbReference>
<dbReference type="GeneID" id="136078551"/>
<gene>
    <name evidence="4" type="primary">LOC136078551</name>
</gene>
<dbReference type="InterPro" id="IPR041468">
    <property type="entry name" value="HTH_ParB/Spo0J"/>
</dbReference>
<dbReference type="InterPro" id="IPR036086">
    <property type="entry name" value="ParB/Sulfiredoxin_sf"/>
</dbReference>
<evidence type="ECO:0000256" key="1">
    <source>
        <dbReference type="ARBA" id="ARBA00022829"/>
    </source>
</evidence>
<dbReference type="InterPro" id="IPR003115">
    <property type="entry name" value="ParB_N"/>
</dbReference>
<dbReference type="Gene3D" id="3.90.1530.30">
    <property type="match status" value="1"/>
</dbReference>
<dbReference type="InterPro" id="IPR004437">
    <property type="entry name" value="ParB/RepB/Spo0J"/>
</dbReference>
<keyword evidence="1" id="KW-0159">Chromosome partition</keyword>
<organism evidence="3 4">
    <name type="scientific">Hydra vulgaris</name>
    <name type="common">Hydra</name>
    <name type="synonym">Hydra attenuata</name>
    <dbReference type="NCBI Taxonomy" id="6087"/>
    <lineage>
        <taxon>Eukaryota</taxon>
        <taxon>Metazoa</taxon>
        <taxon>Cnidaria</taxon>
        <taxon>Hydrozoa</taxon>
        <taxon>Hydroidolina</taxon>
        <taxon>Anthoathecata</taxon>
        <taxon>Aplanulata</taxon>
        <taxon>Hydridae</taxon>
        <taxon>Hydra</taxon>
    </lineage>
</organism>
<evidence type="ECO:0000313" key="4">
    <source>
        <dbReference type="RefSeq" id="XP_065650400.1"/>
    </source>
</evidence>
<dbReference type="PANTHER" id="PTHR33375:SF1">
    <property type="entry name" value="CHROMOSOME-PARTITIONING PROTEIN PARB-RELATED"/>
    <property type="match status" value="1"/>
</dbReference>
<dbReference type="Gene3D" id="1.10.10.2830">
    <property type="match status" value="1"/>
</dbReference>
<dbReference type="SMART" id="SM00470">
    <property type="entry name" value="ParB"/>
    <property type="match status" value="1"/>
</dbReference>
<dbReference type="Pfam" id="PF17762">
    <property type="entry name" value="HTH_ParB"/>
    <property type="match status" value="1"/>
</dbReference>